<dbReference type="EMBL" id="CNGE01000455">
    <property type="protein sequence ID" value="CKS78793.1"/>
    <property type="molecule type" value="Genomic_DNA"/>
</dbReference>
<reference evidence="14 27" key="8">
    <citation type="submission" date="2018-08" db="EMBL/GenBank/DDBJ databases">
        <authorList>
            <person name="Fokvardsen B D."/>
            <person name="Norman A."/>
        </authorList>
    </citation>
    <scope>NUCLEOTIDE SEQUENCE [LARGE SCALE GENOMIC DNA]</scope>
    <source>
        <strain evidence="14 27">DKC2</strain>
    </source>
</reference>
<evidence type="ECO:0000313" key="6">
    <source>
        <dbReference type="EMBL" id="CLW97311.1"/>
    </source>
</evidence>
<sequence length="117" mass="12322">MESISLTSLAAEKLAEAQQTHSGRAAHTIHGGHTHELRQTVLALLAGHDLSEHDSPGEATLQVLQGHVCLTAGEDAWNGRAGDYVAIPPTRHALHAVEDSVIMLTVLKSLPDAHSGS</sequence>
<dbReference type="InterPro" id="IPR011051">
    <property type="entry name" value="RmlC_Cupin_sf"/>
</dbReference>
<dbReference type="EMBL" id="CGCX01000840">
    <property type="protein sequence ID" value="CFR84319.1"/>
    <property type="molecule type" value="Genomic_DNA"/>
</dbReference>
<dbReference type="EMBL" id="CSAD01000941">
    <property type="protein sequence ID" value="COW65973.1"/>
    <property type="molecule type" value="Genomic_DNA"/>
</dbReference>
<dbReference type="Proteomes" id="UP000049023">
    <property type="component" value="Unassembled WGS sequence"/>
</dbReference>
<name>A0A045JKX7_MYCTX</name>
<evidence type="ECO:0000313" key="28">
    <source>
        <dbReference type="Proteomes" id="UP000671119"/>
    </source>
</evidence>
<evidence type="ECO:0000313" key="13">
    <source>
        <dbReference type="EMBL" id="REQ55841.1"/>
    </source>
</evidence>
<evidence type="ECO:0000313" key="20">
    <source>
        <dbReference type="Proteomes" id="UP000048600"/>
    </source>
</evidence>
<dbReference type="Proteomes" id="UP000039217">
    <property type="component" value="Unassembled WGS sequence"/>
</dbReference>
<dbReference type="Proteomes" id="UP000050139">
    <property type="component" value="Unassembled WGS sequence"/>
</dbReference>
<dbReference type="Gene3D" id="2.60.120.10">
    <property type="entry name" value="Jelly Rolls"/>
    <property type="match status" value="1"/>
</dbReference>
<dbReference type="Proteomes" id="UP000189452">
    <property type="component" value="Chromosome"/>
</dbReference>
<reference evidence="12 25" key="6">
    <citation type="submission" date="2017-02" db="EMBL/GenBank/DDBJ databases">
        <title>Protein polymorphisms may explain contrasting epidemiological fitness of two variants of a multidrug-resistant Mycobacterium tuberculosis strain.</title>
        <authorList>
            <person name="Bigi M.M."/>
            <person name="Lopez B."/>
            <person name="Blanco F.C."/>
            <person name="Sasiain M.C."/>
            <person name="De La Barrera S."/>
            <person name="Ritacco V."/>
            <person name="Bigi F."/>
            <person name="Soria M.A."/>
        </authorList>
    </citation>
    <scope>NUCLEOTIDE SEQUENCE [LARGE SCALE GENOMIC DNA]</scope>
    <source>
        <strain evidence="12 25">6548</strain>
    </source>
</reference>
<dbReference type="EMBL" id="CNFU01000422">
    <property type="protein sequence ID" value="CKR79800.1"/>
    <property type="molecule type" value="Genomic_DNA"/>
</dbReference>
<evidence type="ECO:0000313" key="23">
    <source>
        <dbReference type="Proteomes" id="UP000050139"/>
    </source>
</evidence>
<evidence type="ECO:0000313" key="26">
    <source>
        <dbReference type="Proteomes" id="UP000256381"/>
    </source>
</evidence>
<dbReference type="EMBL" id="LWDQ01000001">
    <property type="protein sequence ID" value="OMH60565.1"/>
    <property type="molecule type" value="Genomic_DNA"/>
</dbReference>
<dbReference type="Proteomes" id="UP000256381">
    <property type="component" value="Unassembled WGS sequence"/>
</dbReference>
<dbReference type="EMBL" id="CSAE01000657">
    <property type="protein sequence ID" value="COW71555.1"/>
    <property type="molecule type" value="Genomic_DNA"/>
</dbReference>
<dbReference type="EMBL" id="CHKL01000015">
    <property type="protein sequence ID" value="COV61427.1"/>
    <property type="molecule type" value="Genomic_DNA"/>
</dbReference>
<evidence type="ECO:0000313" key="12">
    <source>
        <dbReference type="EMBL" id="OMH60565.1"/>
    </source>
</evidence>
<dbReference type="PATRIC" id="fig|1773.206.peg.751"/>
<reference evidence="11 28" key="9">
    <citation type="submission" date="2021-03" db="EMBL/GenBank/DDBJ databases">
        <title>Whole Genome Sequencing of Mycobacterium tuberculosis clinical isolates from Arunachal Pradesh, India.</title>
        <authorList>
            <person name="Singh S."/>
            <person name="Mudliar S.R."/>
            <person name="Kulsum U."/>
            <person name="Rufai S.B."/>
            <person name="Singh P.K."/>
            <person name="Umpo M."/>
            <person name="Nyori M."/>
        </authorList>
    </citation>
    <scope>NUCLEOTIDE SEQUENCE [LARGE SCALE GENOMIC DNA]</scope>
    <source>
        <strain evidence="11 28">OMICS/BPL/0142/20/SP</strain>
    </source>
</reference>
<dbReference type="Proteomes" id="UP000048289">
    <property type="component" value="Unassembled WGS sequence"/>
</dbReference>
<dbReference type="CDD" id="cd02230">
    <property type="entry name" value="cupin_HP0902-like"/>
    <property type="match status" value="1"/>
</dbReference>
<evidence type="ECO:0000313" key="14">
    <source>
        <dbReference type="EMBL" id="VCU50905.1"/>
    </source>
</evidence>
<protein>
    <submittedName>
        <fullName evidence="12">Cupin domain protein</fullName>
    </submittedName>
    <submittedName>
        <fullName evidence="1">Cupin domain-containing protein</fullName>
    </submittedName>
</protein>
<evidence type="ECO:0000313" key="10">
    <source>
        <dbReference type="EMBL" id="COW71555.1"/>
    </source>
</evidence>
<evidence type="ECO:0000313" key="18">
    <source>
        <dbReference type="Proteomes" id="UP000046680"/>
    </source>
</evidence>
<reference evidence="13 26" key="5">
    <citation type="journal article" date="2017" name="N. Engl. J. Med.">
        <title>Transmission of Extensively Drug-Resistant Tuberculosis in South Africa.</title>
        <authorList>
            <person name="Shah N.S."/>
            <person name="Auld S.C."/>
            <person name="Brust J.C."/>
            <person name="Mathema B."/>
            <person name="Ismail N."/>
            <person name="Moodley P."/>
            <person name="Mlisana K."/>
            <person name="Allana S."/>
            <person name="Campbell A."/>
            <person name="Mthiyane T."/>
            <person name="Morris N."/>
            <person name="Mpangase P."/>
            <person name="van der Meulen H."/>
            <person name="Omar S.V."/>
            <person name="Brown T.S."/>
            <person name="Narechania A."/>
            <person name="Shaskina E."/>
            <person name="Kapwata T."/>
            <person name="Kreiswirth B."/>
            <person name="Gandhi N.R."/>
        </authorList>
    </citation>
    <scope>NUCLEOTIDE SEQUENCE [LARGE SCALE GENOMIC DNA]</scope>
    <source>
        <strain evidence="13 26">32301_S10</strain>
    </source>
</reference>
<dbReference type="GeneID" id="45426623"/>
<evidence type="ECO:0000313" key="19">
    <source>
        <dbReference type="Proteomes" id="UP000048289"/>
    </source>
</evidence>
<dbReference type="Proteomes" id="UP000048948">
    <property type="component" value="Unassembled WGS sequence"/>
</dbReference>
<evidence type="ECO:0000313" key="22">
    <source>
        <dbReference type="Proteomes" id="UP000049023"/>
    </source>
</evidence>
<evidence type="ECO:0000313" key="27">
    <source>
        <dbReference type="Proteomes" id="UP000300237"/>
    </source>
</evidence>
<organism evidence="12 25">
    <name type="scientific">Mycobacterium tuberculosis</name>
    <dbReference type="NCBI Taxonomy" id="1773"/>
    <lineage>
        <taxon>Bacteria</taxon>
        <taxon>Bacillati</taxon>
        <taxon>Actinomycetota</taxon>
        <taxon>Actinomycetes</taxon>
        <taxon>Mycobacteriales</taxon>
        <taxon>Mycobacteriaceae</taxon>
        <taxon>Mycobacterium</taxon>
        <taxon>Mycobacterium tuberculosis complex</taxon>
    </lineage>
</organism>
<dbReference type="EMBL" id="COPH01000039">
    <property type="protein sequence ID" value="CLW97311.1"/>
    <property type="molecule type" value="Genomic_DNA"/>
</dbReference>
<accession>A0A045JKX7</accession>
<evidence type="ECO:0000313" key="4">
    <source>
        <dbReference type="EMBL" id="CKS78793.1"/>
    </source>
</evidence>
<dbReference type="PANTHER" id="PTHR37694">
    <property type="entry name" value="SLR8022 PROTEIN"/>
    <property type="match status" value="1"/>
</dbReference>
<dbReference type="EMBL" id="LR027516">
    <property type="protein sequence ID" value="VCU50905.1"/>
    <property type="molecule type" value="Genomic_DNA"/>
</dbReference>
<evidence type="ECO:0000313" key="17">
    <source>
        <dbReference type="Proteomes" id="UP000045842"/>
    </source>
</evidence>
<evidence type="ECO:0000313" key="2">
    <source>
        <dbReference type="EMBL" id="CFR84319.1"/>
    </source>
</evidence>
<evidence type="ECO:0000313" key="5">
    <source>
        <dbReference type="EMBL" id="CKT69446.1"/>
    </source>
</evidence>
<reference evidence="12 25" key="4">
    <citation type="submission" date="2016-04" db="EMBL/GenBank/DDBJ databases">
        <authorList>
            <person name="Bigi M."/>
            <person name="Bigi F."/>
            <person name="Soria M.A."/>
        </authorList>
    </citation>
    <scope>NUCLEOTIDE SEQUENCE [LARGE SCALE GENOMIC DNA]</scope>
    <source>
        <strain evidence="12 25">6548</strain>
    </source>
</reference>
<reference evidence="13" key="7">
    <citation type="submission" date="2018-07" db="EMBL/GenBank/DDBJ databases">
        <authorList>
            <person name="Shah S."/>
            <person name="Brown T."/>
            <person name="Auld S."/>
            <person name="Bratton K."/>
            <person name="Narechania A."/>
            <person name="Mathema B."/>
            <person name="Gandhi N."/>
        </authorList>
    </citation>
    <scope>NUCLEOTIDE SEQUENCE</scope>
    <source>
        <strain evidence="13">32301_S10</strain>
    </source>
</reference>
<dbReference type="EMBL" id="CFOE01000347">
    <property type="protein sequence ID" value="CFE40552.1"/>
    <property type="molecule type" value="Genomic_DNA"/>
</dbReference>
<dbReference type="OMA" id="DRHSVEA"/>
<reference evidence="15 16" key="1">
    <citation type="submission" date="2015-03" db="EMBL/GenBank/DDBJ databases">
        <authorList>
            <consortium name="Pathogen Informatics"/>
        </authorList>
    </citation>
    <scope>NUCLEOTIDE SEQUENCE [LARGE SCALE GENOMIC DNA]</scope>
    <source>
        <strain evidence="4 21">Bir 172</strain>
        <strain evidence="5 24">Bir 185</strain>
        <strain evidence="3 22">Bir 187</strain>
        <strain evidence="2 18">C09601061</strain>
        <strain evidence="7 16">D00501624</strain>
        <strain evidence="9 17">G09801536</strain>
        <strain evidence="1 19">G09901357</strain>
        <strain evidence="15">K00500041</strain>
        <strain evidence="8 20">P00601463</strain>
    </source>
</reference>
<dbReference type="STRING" id="115862.BBG46_13735"/>
<dbReference type="SUPFAM" id="SSF51182">
    <property type="entry name" value="RmlC-like cupins"/>
    <property type="match status" value="1"/>
</dbReference>
<dbReference type="Proteomes" id="UP000046680">
    <property type="component" value="Unassembled WGS sequence"/>
</dbReference>
<dbReference type="EMBL" id="JAGIZI010000039">
    <property type="protein sequence ID" value="MBP0685077.1"/>
    <property type="molecule type" value="Genomic_DNA"/>
</dbReference>
<reference evidence="10" key="3">
    <citation type="submission" date="2015-03" db="EMBL/GenBank/DDBJ databases">
        <authorList>
            <person name="Murphy D."/>
        </authorList>
    </citation>
    <scope>NUCLEOTIDE SEQUENCE [LARGE SCALE GENOMIC DNA]</scope>
    <source>
        <strain evidence="10">K00500041</strain>
    </source>
</reference>
<evidence type="ECO:0000313" key="11">
    <source>
        <dbReference type="EMBL" id="MBP0685077.1"/>
    </source>
</evidence>
<dbReference type="AlphaFoldDB" id="A0A045JKX7"/>
<evidence type="ECO:0000313" key="1">
    <source>
        <dbReference type="EMBL" id="CFE40552.1"/>
    </source>
</evidence>
<dbReference type="EMBL" id="CQQC01000916">
    <property type="protein sequence ID" value="CNV50113.1"/>
    <property type="molecule type" value="Genomic_DNA"/>
</dbReference>
<dbReference type="RefSeq" id="WP_003413583.1">
    <property type="nucleotide sequence ID" value="NZ_AP017901.1"/>
</dbReference>
<evidence type="ECO:0000313" key="7">
    <source>
        <dbReference type="EMBL" id="CNV50113.1"/>
    </source>
</evidence>
<dbReference type="InterPro" id="IPR014710">
    <property type="entry name" value="RmlC-like_jellyroll"/>
</dbReference>
<gene>
    <name evidence="12" type="ORF">A4S10_02745</name>
    <name evidence="14" type="ORF">DKC2_2757</name>
    <name evidence="13" type="ORF">DSJ38_03815</name>
    <name evidence="2" type="ORF">ERS007657_02256</name>
    <name evidence="7" type="ORF">ERS007661_02547</name>
    <name evidence="9" type="ORF">ERS007679_04139</name>
    <name evidence="1" type="ORF">ERS007681_02554</name>
    <name evidence="10" type="ORF">ERS007703_04097</name>
    <name evidence="8" type="ORF">ERS007741_00290</name>
    <name evidence="4" type="ORF">ERS027646_02458</name>
    <name evidence="5" type="ORF">ERS027659_04736</name>
    <name evidence="3" type="ORF">ERS027661_02121</name>
    <name evidence="6" type="ORF">ERS094118_03735</name>
    <name evidence="11" type="ORF">J8J21_18585</name>
</gene>
<dbReference type="Proteomes" id="UP000050164">
    <property type="component" value="Unassembled WGS sequence"/>
</dbReference>
<dbReference type="PANTHER" id="PTHR37694:SF1">
    <property type="entry name" value="SLR8022 PROTEIN"/>
    <property type="match status" value="1"/>
</dbReference>
<dbReference type="Proteomes" id="UP000048600">
    <property type="component" value="Unassembled WGS sequence"/>
</dbReference>
<evidence type="ECO:0000313" key="24">
    <source>
        <dbReference type="Proteomes" id="UP000050164"/>
    </source>
</evidence>
<dbReference type="EMBL" id="CNFT01001853">
    <property type="protein sequence ID" value="CKT69446.1"/>
    <property type="molecule type" value="Genomic_DNA"/>
</dbReference>
<proteinExistence type="predicted"/>
<evidence type="ECO:0000313" key="21">
    <source>
        <dbReference type="Proteomes" id="UP000048948"/>
    </source>
</evidence>
<evidence type="ECO:0000313" key="25">
    <source>
        <dbReference type="Proteomes" id="UP000189452"/>
    </source>
</evidence>
<evidence type="ECO:0000313" key="9">
    <source>
        <dbReference type="EMBL" id="COW65973.1"/>
    </source>
</evidence>
<dbReference type="SMR" id="A0A045JKX7"/>
<dbReference type="Proteomes" id="UP000671119">
    <property type="component" value="Unassembled WGS sequence"/>
</dbReference>
<evidence type="ECO:0000313" key="15">
    <source>
        <dbReference type="Proteomes" id="UP000038802"/>
    </source>
</evidence>
<evidence type="ECO:0000313" key="3">
    <source>
        <dbReference type="EMBL" id="CKR79800.1"/>
    </source>
</evidence>
<dbReference type="EMBL" id="QTBD01000048">
    <property type="protein sequence ID" value="REQ55841.1"/>
    <property type="molecule type" value="Genomic_DNA"/>
</dbReference>
<reference evidence="6 23" key="2">
    <citation type="submission" date="2015-03" db="EMBL/GenBank/DDBJ databases">
        <authorList>
            <consortium name="Pathogen Informatics"/>
            <person name="Murphy D."/>
        </authorList>
    </citation>
    <scope>NUCLEOTIDE SEQUENCE [LARGE SCALE GENOMIC DNA]</scope>
    <source>
        <strain evidence="6 23">0268S</strain>
    </source>
</reference>
<dbReference type="Proteomes" id="UP000300237">
    <property type="component" value="Chromosome"/>
</dbReference>
<dbReference type="Proteomes" id="UP000038802">
    <property type="component" value="Unassembled WGS sequence"/>
</dbReference>
<evidence type="ECO:0000313" key="8">
    <source>
        <dbReference type="EMBL" id="COV61427.1"/>
    </source>
</evidence>
<evidence type="ECO:0000313" key="16">
    <source>
        <dbReference type="Proteomes" id="UP000039217"/>
    </source>
</evidence>
<dbReference type="Proteomes" id="UP000045842">
    <property type="component" value="Unassembled WGS sequence"/>
</dbReference>